<dbReference type="GO" id="GO:0005675">
    <property type="term" value="C:transcription factor TFIIH holo complex"/>
    <property type="evidence" value="ECO:0007669"/>
    <property type="project" value="TreeGrafter"/>
</dbReference>
<dbReference type="EMBL" id="KV454484">
    <property type="protein sequence ID" value="ODV59877.1"/>
    <property type="molecule type" value="Genomic_DNA"/>
</dbReference>
<dbReference type="RefSeq" id="XP_020046184.1">
    <property type="nucleotide sequence ID" value="XM_020195065.1"/>
</dbReference>
<evidence type="ECO:0000313" key="2">
    <source>
        <dbReference type="EMBL" id="ODV59877.1"/>
    </source>
</evidence>
<dbReference type="InParanoid" id="A0A1D2VEI3"/>
<dbReference type="Pfam" id="PF17110">
    <property type="entry name" value="TFB6"/>
    <property type="match status" value="1"/>
</dbReference>
<name>A0A1D2VEI3_9ASCO</name>
<feature type="region of interest" description="Disordered" evidence="1">
    <location>
        <begin position="1"/>
        <end position="51"/>
    </location>
</feature>
<keyword evidence="3" id="KW-1185">Reference proteome</keyword>
<dbReference type="GeneID" id="30968701"/>
<dbReference type="Proteomes" id="UP000095038">
    <property type="component" value="Unassembled WGS sequence"/>
</dbReference>
<evidence type="ECO:0000256" key="1">
    <source>
        <dbReference type="SAM" id="MobiDB-lite"/>
    </source>
</evidence>
<gene>
    <name evidence="2" type="ORF">ASCRUDRAFT_9084</name>
</gene>
<organism evidence="2 3">
    <name type="scientific">Ascoidea rubescens DSM 1968</name>
    <dbReference type="NCBI Taxonomy" id="1344418"/>
    <lineage>
        <taxon>Eukaryota</taxon>
        <taxon>Fungi</taxon>
        <taxon>Dikarya</taxon>
        <taxon>Ascomycota</taxon>
        <taxon>Saccharomycotina</taxon>
        <taxon>Saccharomycetes</taxon>
        <taxon>Ascoideaceae</taxon>
        <taxon>Ascoidea</taxon>
    </lineage>
</organism>
<dbReference type="OrthoDB" id="2567806at2759"/>
<evidence type="ECO:0000313" key="3">
    <source>
        <dbReference type="Proteomes" id="UP000095038"/>
    </source>
</evidence>
<dbReference type="InterPro" id="IPR031349">
    <property type="entry name" value="Tfb6"/>
</dbReference>
<dbReference type="FunCoup" id="A0A1D2VEI3">
    <property type="interactions" value="26"/>
</dbReference>
<sequence length="391" mass="45096">MLNSNIAAGPELYGNTHINTGANNDNSSNQPSYDNQPDTPLHPKGNEELPSTFFRKNSDLAKESLELHLNMDLNPDLSDDDEDNEEDNNISKTINENIGRGSYHHNHNDHIIPAKNKFYNNCSRVQFSIGNDNDDENEIDIDLDTDSANIVSNGFSNYISSDVDMDLDYQTSESELSDFKPSKSFVNNNHTLHNTHQNKKNYLDISVHQTINKKKLTNKQHSKLIMYIDTELINVQKKYVQSFNDDEDNTTTSNNNRPPAYKELIELLDDLIKLVRFIEYSIKETTFNYGYQTQYLIKISGDLLDYLHFNNKFKFNKKTLLKLIQLIQLIDLNFVLLIDSHNSLSNTDKVRLCTITERSRLSVISLTGKFNVNDYKYEVSKLYENVLERIT</sequence>
<accession>A0A1D2VEI3</accession>
<dbReference type="PANTHER" id="PTHR37781:SF1">
    <property type="entry name" value="ADR380WP"/>
    <property type="match status" value="1"/>
</dbReference>
<protein>
    <submittedName>
        <fullName evidence="2">Uncharacterized protein</fullName>
    </submittedName>
</protein>
<dbReference type="STRING" id="1344418.A0A1D2VEI3"/>
<reference evidence="3" key="1">
    <citation type="submission" date="2016-05" db="EMBL/GenBank/DDBJ databases">
        <title>Comparative genomics of biotechnologically important yeasts.</title>
        <authorList>
            <consortium name="DOE Joint Genome Institute"/>
            <person name="Riley R."/>
            <person name="Haridas S."/>
            <person name="Wolfe K.H."/>
            <person name="Lopes M.R."/>
            <person name="Hittinger C.T."/>
            <person name="Goker M."/>
            <person name="Salamov A."/>
            <person name="Wisecaver J."/>
            <person name="Long T.M."/>
            <person name="Aerts A.L."/>
            <person name="Barry K."/>
            <person name="Choi C."/>
            <person name="Clum A."/>
            <person name="Coughlan A.Y."/>
            <person name="Deshpande S."/>
            <person name="Douglass A.P."/>
            <person name="Hanson S.J."/>
            <person name="Klenk H.-P."/>
            <person name="Labutti K."/>
            <person name="Lapidus A."/>
            <person name="Lindquist E."/>
            <person name="Lipzen A."/>
            <person name="Meier-Kolthoff J.P."/>
            <person name="Ohm R.A."/>
            <person name="Otillar R.P."/>
            <person name="Pangilinan J."/>
            <person name="Peng Y."/>
            <person name="Rokas A."/>
            <person name="Rosa C.A."/>
            <person name="Scheuner C."/>
            <person name="Sibirny A.A."/>
            <person name="Slot J.C."/>
            <person name="Stielow J.B."/>
            <person name="Sun H."/>
            <person name="Kurtzman C.P."/>
            <person name="Blackwell M."/>
            <person name="Grigoriev I.V."/>
            <person name="Jeffries T.W."/>
        </authorList>
    </citation>
    <scope>NUCLEOTIDE SEQUENCE [LARGE SCALE GENOMIC DNA]</scope>
    <source>
        <strain evidence="3">DSM 1968</strain>
    </source>
</reference>
<feature type="compositionally biased region" description="Polar residues" evidence="1">
    <location>
        <begin position="16"/>
        <end position="38"/>
    </location>
</feature>
<dbReference type="PANTHER" id="PTHR37781">
    <property type="entry name" value="TFIIH COMPLEX SUBUNIT"/>
    <property type="match status" value="1"/>
</dbReference>
<proteinExistence type="predicted"/>
<dbReference type="AlphaFoldDB" id="A0A1D2VEI3"/>